<sequence length="295" mass="32369">MSSEYDRLSELKAFDATKAGVKGLVDAGITSVPRISHHAVPAIEPEELSDLVAQVKAAAENAGFFQVVNHSVPDELLAEKLTSVRKFHEAPAEAKKPYYTRDQTRRVSTRATSTSYESPAANWRNTLFMLLSDTPPEEEVPPACRGMISEYTSQMRKLAATLLELLSEAMGLHRGYREQDAGGLDGLVVTGHYYPPCPQPRLTMGTTRHSGPCFLTVLLQDGVGGLQVLIDGEWVDVPPVPGALRSLDGGRVYRPIVSSPDDESPRYKSVTVQELIGYFMDKGLHGRSALEQFRL</sequence>
<keyword evidence="8" id="KW-1185">Reference proteome</keyword>
<accession>A0A5J9UN62</accession>
<organism evidence="7 8">
    <name type="scientific">Eragrostis curvula</name>
    <name type="common">weeping love grass</name>
    <dbReference type="NCBI Taxonomy" id="38414"/>
    <lineage>
        <taxon>Eukaryota</taxon>
        <taxon>Viridiplantae</taxon>
        <taxon>Streptophyta</taxon>
        <taxon>Embryophyta</taxon>
        <taxon>Tracheophyta</taxon>
        <taxon>Spermatophyta</taxon>
        <taxon>Magnoliopsida</taxon>
        <taxon>Liliopsida</taxon>
        <taxon>Poales</taxon>
        <taxon>Poaceae</taxon>
        <taxon>PACMAD clade</taxon>
        <taxon>Chloridoideae</taxon>
        <taxon>Eragrostideae</taxon>
        <taxon>Eragrostidinae</taxon>
        <taxon>Eragrostis</taxon>
    </lineage>
</organism>
<evidence type="ECO:0008006" key="9">
    <source>
        <dbReference type="Google" id="ProtNLM"/>
    </source>
</evidence>
<name>A0A5J9UN62_9POAL</name>
<dbReference type="EMBL" id="RWGY01000013">
    <property type="protein sequence ID" value="TVU25193.1"/>
    <property type="molecule type" value="Genomic_DNA"/>
</dbReference>
<keyword evidence="3" id="KW-0560">Oxidoreductase</keyword>
<gene>
    <name evidence="7" type="ORF">EJB05_27681</name>
</gene>
<dbReference type="PANTHER" id="PTHR10209">
    <property type="entry name" value="OXIDOREDUCTASE, 2OG-FE II OXYGENASE FAMILY PROTEIN"/>
    <property type="match status" value="1"/>
</dbReference>
<comment type="caution">
    <text evidence="7">The sequence shown here is derived from an EMBL/GenBank/DDBJ whole genome shotgun (WGS) entry which is preliminary data.</text>
</comment>
<evidence type="ECO:0000256" key="1">
    <source>
        <dbReference type="ARBA" id="ARBA00008056"/>
    </source>
</evidence>
<dbReference type="InterPro" id="IPR044861">
    <property type="entry name" value="IPNS-like_FE2OG_OXY"/>
</dbReference>
<keyword evidence="2" id="KW-0479">Metal-binding</keyword>
<comment type="similarity">
    <text evidence="1">Belongs to the iron/ascorbate-dependent oxidoreductase family.</text>
</comment>
<dbReference type="SUPFAM" id="SSF51197">
    <property type="entry name" value="Clavaminate synthase-like"/>
    <property type="match status" value="1"/>
</dbReference>
<dbReference type="GO" id="GO:0046872">
    <property type="term" value="F:metal ion binding"/>
    <property type="evidence" value="ECO:0007669"/>
    <property type="project" value="UniProtKB-KW"/>
</dbReference>
<protein>
    <recommendedName>
        <fullName evidence="9">Fe2OG dioxygenase domain-containing protein</fullName>
    </recommendedName>
</protein>
<dbReference type="Gramene" id="TVU25193">
    <property type="protein sequence ID" value="TVU25193"/>
    <property type="gene ID" value="EJB05_27681"/>
</dbReference>
<dbReference type="GO" id="GO:0016491">
    <property type="term" value="F:oxidoreductase activity"/>
    <property type="evidence" value="ECO:0007669"/>
    <property type="project" value="UniProtKB-KW"/>
</dbReference>
<dbReference type="Proteomes" id="UP000324897">
    <property type="component" value="Chromosome 2"/>
</dbReference>
<evidence type="ECO:0000256" key="3">
    <source>
        <dbReference type="ARBA" id="ARBA00023002"/>
    </source>
</evidence>
<dbReference type="AlphaFoldDB" id="A0A5J9UN62"/>
<evidence type="ECO:0000259" key="5">
    <source>
        <dbReference type="Pfam" id="PF03171"/>
    </source>
</evidence>
<feature type="domain" description="Non-haem dioxygenase N-terminal" evidence="6">
    <location>
        <begin position="44"/>
        <end position="132"/>
    </location>
</feature>
<evidence type="ECO:0000313" key="7">
    <source>
        <dbReference type="EMBL" id="TVU25193.1"/>
    </source>
</evidence>
<evidence type="ECO:0000313" key="8">
    <source>
        <dbReference type="Proteomes" id="UP000324897"/>
    </source>
</evidence>
<feature type="domain" description="Isopenicillin N synthase-like Fe(2+) 2OG dioxygenase" evidence="5">
    <location>
        <begin position="192"/>
        <end position="249"/>
    </location>
</feature>
<dbReference type="InterPro" id="IPR026992">
    <property type="entry name" value="DIOX_N"/>
</dbReference>
<dbReference type="InterPro" id="IPR027443">
    <property type="entry name" value="IPNS-like_sf"/>
</dbReference>
<proteinExistence type="inferred from homology"/>
<evidence type="ECO:0000256" key="4">
    <source>
        <dbReference type="ARBA" id="ARBA00023004"/>
    </source>
</evidence>
<keyword evidence="4" id="KW-0408">Iron</keyword>
<evidence type="ECO:0000259" key="6">
    <source>
        <dbReference type="Pfam" id="PF14226"/>
    </source>
</evidence>
<reference evidence="7 8" key="1">
    <citation type="journal article" date="2019" name="Sci. Rep.">
        <title>A high-quality genome of Eragrostis curvula grass provides insights into Poaceae evolution and supports new strategies to enhance forage quality.</title>
        <authorList>
            <person name="Carballo J."/>
            <person name="Santos B.A.C.M."/>
            <person name="Zappacosta D."/>
            <person name="Garbus I."/>
            <person name="Selva J.P."/>
            <person name="Gallo C.A."/>
            <person name="Diaz A."/>
            <person name="Albertini E."/>
            <person name="Caccamo M."/>
            <person name="Echenique V."/>
        </authorList>
    </citation>
    <scope>NUCLEOTIDE SEQUENCE [LARGE SCALE GENOMIC DNA]</scope>
    <source>
        <strain evidence="8">cv. Victoria</strain>
        <tissue evidence="7">Leaf</tissue>
    </source>
</reference>
<dbReference type="Pfam" id="PF14226">
    <property type="entry name" value="DIOX_N"/>
    <property type="match status" value="1"/>
</dbReference>
<dbReference type="Pfam" id="PF03171">
    <property type="entry name" value="2OG-FeII_Oxy"/>
    <property type="match status" value="1"/>
</dbReference>
<dbReference type="PANTHER" id="PTHR10209:SF887">
    <property type="entry name" value="OS03G0860600 PROTEIN"/>
    <property type="match status" value="1"/>
</dbReference>
<dbReference type="Gene3D" id="2.60.120.330">
    <property type="entry name" value="B-lactam Antibiotic, Isopenicillin N Synthase, Chain"/>
    <property type="match status" value="1"/>
</dbReference>
<evidence type="ECO:0000256" key="2">
    <source>
        <dbReference type="ARBA" id="ARBA00022723"/>
    </source>
</evidence>
<dbReference type="OrthoDB" id="288590at2759"/>
<feature type="non-terminal residue" evidence="7">
    <location>
        <position position="1"/>
    </location>
</feature>